<evidence type="ECO:0000256" key="20">
    <source>
        <dbReference type="ARBA" id="ARBA00034000"/>
    </source>
</evidence>
<keyword evidence="13 23" id="KW-0133">Cell shape</keyword>
<comment type="similarity">
    <text evidence="4 23">In the C-terminal section; belongs to the transpeptidase family.</text>
</comment>
<organism evidence="28 29">
    <name type="scientific">Paraperlucidibaca baekdonensis</name>
    <dbReference type="NCBI Taxonomy" id="748120"/>
    <lineage>
        <taxon>Bacteria</taxon>
        <taxon>Pseudomonadati</taxon>
        <taxon>Pseudomonadota</taxon>
        <taxon>Gammaproteobacteria</taxon>
        <taxon>Moraxellales</taxon>
        <taxon>Moraxellaceae</taxon>
        <taxon>Paraperlucidibaca</taxon>
    </lineage>
</organism>
<accession>A0A3E0H8L9</accession>
<evidence type="ECO:0000313" key="29">
    <source>
        <dbReference type="Proteomes" id="UP000256774"/>
    </source>
</evidence>
<dbReference type="FunFam" id="1.10.3810.10:FF:000001">
    <property type="entry name" value="Penicillin-binding protein 1A"/>
    <property type="match status" value="1"/>
</dbReference>
<dbReference type="GO" id="GO:0008658">
    <property type="term" value="F:penicillin binding"/>
    <property type="evidence" value="ECO:0007669"/>
    <property type="project" value="UniProtKB-UniRule"/>
</dbReference>
<dbReference type="InterPro" id="IPR001460">
    <property type="entry name" value="PCN-bd_Tpept"/>
</dbReference>
<gene>
    <name evidence="28" type="ORF">DFR26_0011</name>
</gene>
<dbReference type="OrthoDB" id="9766909at2"/>
<dbReference type="Gene3D" id="3.30.2060.10">
    <property type="entry name" value="Penicillin-binding protein 1b domain"/>
    <property type="match status" value="1"/>
</dbReference>
<evidence type="ECO:0000256" key="14">
    <source>
        <dbReference type="ARBA" id="ARBA00022984"/>
    </source>
</evidence>
<dbReference type="PIRSF" id="PIRSF002799">
    <property type="entry name" value="PBP_1b"/>
    <property type="match status" value="1"/>
</dbReference>
<evidence type="ECO:0000256" key="18">
    <source>
        <dbReference type="ARBA" id="ARBA00023316"/>
    </source>
</evidence>
<comment type="catalytic activity">
    <reaction evidence="21">
        <text>[GlcNAc-(1-&gt;4)-Mur2Ac(oyl-L-Ala-gamma-D-Glu-L-Lys-D-Ala-D-Ala)](n)-di-trans,octa-cis-undecaprenyl diphosphate + beta-D-GlcNAc-(1-&gt;4)-Mur2Ac(oyl-L-Ala-gamma-D-Glu-L-Lys-D-Ala-D-Ala)-di-trans,octa-cis-undecaprenyl diphosphate = [GlcNAc-(1-&gt;4)-Mur2Ac(oyl-L-Ala-gamma-D-Glu-L-Lys-D-Ala-D-Ala)](n+1)-di-trans,octa-cis-undecaprenyl diphosphate + di-trans,octa-cis-undecaprenyl diphosphate + H(+)</text>
        <dbReference type="Rhea" id="RHEA:23708"/>
        <dbReference type="Rhea" id="RHEA-COMP:9602"/>
        <dbReference type="Rhea" id="RHEA-COMP:9603"/>
        <dbReference type="ChEBI" id="CHEBI:15378"/>
        <dbReference type="ChEBI" id="CHEBI:58405"/>
        <dbReference type="ChEBI" id="CHEBI:60033"/>
        <dbReference type="ChEBI" id="CHEBI:78435"/>
        <dbReference type="EC" id="2.4.99.28"/>
    </reaction>
</comment>
<dbReference type="UniPathway" id="UPA00219"/>
<dbReference type="NCBIfam" id="TIGR02071">
    <property type="entry name" value="PBP_1b"/>
    <property type="match status" value="1"/>
</dbReference>
<keyword evidence="29" id="KW-1185">Reference proteome</keyword>
<dbReference type="GO" id="GO:0046677">
    <property type="term" value="P:response to antibiotic"/>
    <property type="evidence" value="ECO:0007669"/>
    <property type="project" value="UniProtKB-UniRule"/>
</dbReference>
<dbReference type="AlphaFoldDB" id="A0A3E0H8L9"/>
<feature type="domain" description="Penicillin-binding protein transpeptidase" evidence="25">
    <location>
        <begin position="423"/>
        <end position="652"/>
    </location>
</feature>
<comment type="pathway">
    <text evidence="3 23">Cell wall biogenesis; peptidoglycan biosynthesis.</text>
</comment>
<feature type="active site" description="Acyl-ester intermediate; for transpeptidase activity" evidence="24">
    <location>
        <position position="460"/>
    </location>
</feature>
<evidence type="ECO:0000256" key="13">
    <source>
        <dbReference type="ARBA" id="ARBA00022960"/>
    </source>
</evidence>
<keyword evidence="9" id="KW-0645">Protease</keyword>
<evidence type="ECO:0000256" key="16">
    <source>
        <dbReference type="ARBA" id="ARBA00023251"/>
    </source>
</evidence>
<name>A0A3E0H8L9_9GAMM</name>
<keyword evidence="8" id="KW-0121">Carboxypeptidase</keyword>
<evidence type="ECO:0000256" key="21">
    <source>
        <dbReference type="ARBA" id="ARBA00049902"/>
    </source>
</evidence>
<dbReference type="GO" id="GO:0009002">
    <property type="term" value="F:serine-type D-Ala-D-Ala carboxypeptidase activity"/>
    <property type="evidence" value="ECO:0007669"/>
    <property type="project" value="UniProtKB-EC"/>
</dbReference>
<evidence type="ECO:0000256" key="5">
    <source>
        <dbReference type="ARBA" id="ARBA00007739"/>
    </source>
</evidence>
<dbReference type="RefSeq" id="WP_116206917.1">
    <property type="nucleotide sequence ID" value="NZ_QUNR01000001.1"/>
</dbReference>
<comment type="function">
    <text evidence="1 23">Cell wall formation. Synthesis of cross-linked peptidoglycan from the lipid intermediates. The enzyme has a penicillin-insensitive transglycosylase N-terminal domain (formation of linear glycan strands) and a penicillin-sensitive transpeptidase C-terminal domain (cross-linking of the peptide subunits).</text>
</comment>
<keyword evidence="16" id="KW-0046">Antibiotic resistance</keyword>
<comment type="catalytic activity">
    <reaction evidence="20">
        <text>Preferential cleavage: (Ac)2-L-Lys-D-Ala-|-D-Ala. Also transpeptidation of peptidyl-alanyl moieties that are N-acyl substituents of D-alanine.</text>
        <dbReference type="EC" id="3.4.16.4"/>
    </reaction>
</comment>
<dbReference type="PANTHER" id="PTHR32282:SF11">
    <property type="entry name" value="PENICILLIN-BINDING PROTEIN 1B"/>
    <property type="match status" value="1"/>
</dbReference>
<dbReference type="InterPro" id="IPR028166">
    <property type="entry name" value="UB2H"/>
</dbReference>
<dbReference type="Pfam" id="PF14814">
    <property type="entry name" value="UB2H"/>
    <property type="match status" value="1"/>
</dbReference>
<dbReference type="InterPro" id="IPR050396">
    <property type="entry name" value="Glycosyltr_51/Transpeptidase"/>
</dbReference>
<dbReference type="InterPro" id="IPR011813">
    <property type="entry name" value="PBP_1b"/>
</dbReference>
<evidence type="ECO:0000256" key="10">
    <source>
        <dbReference type="ARBA" id="ARBA00022676"/>
    </source>
</evidence>
<evidence type="ECO:0000256" key="6">
    <source>
        <dbReference type="ARBA" id="ARBA00018637"/>
    </source>
</evidence>
<dbReference type="PANTHER" id="PTHR32282">
    <property type="entry name" value="BINDING PROTEIN TRANSPEPTIDASE, PUTATIVE-RELATED"/>
    <property type="match status" value="1"/>
</dbReference>
<evidence type="ECO:0000256" key="22">
    <source>
        <dbReference type="NCBIfam" id="TIGR02071"/>
    </source>
</evidence>
<dbReference type="GO" id="GO:0071555">
    <property type="term" value="P:cell wall organization"/>
    <property type="evidence" value="ECO:0007669"/>
    <property type="project" value="UniProtKB-UniRule"/>
</dbReference>
<dbReference type="InterPro" id="IPR001264">
    <property type="entry name" value="Glyco_trans_51"/>
</dbReference>
<dbReference type="GO" id="GO:0008955">
    <property type="term" value="F:peptidoglycan glycosyltransferase activity"/>
    <property type="evidence" value="ECO:0007669"/>
    <property type="project" value="UniProtKB-UniRule"/>
</dbReference>
<evidence type="ECO:0000256" key="23">
    <source>
        <dbReference type="PIRNR" id="PIRNR002799"/>
    </source>
</evidence>
<evidence type="ECO:0000256" key="11">
    <source>
        <dbReference type="ARBA" id="ARBA00022679"/>
    </source>
</evidence>
<dbReference type="GO" id="GO:0005886">
    <property type="term" value="C:plasma membrane"/>
    <property type="evidence" value="ECO:0007669"/>
    <property type="project" value="UniProtKB-SubCell"/>
</dbReference>
<evidence type="ECO:0000256" key="7">
    <source>
        <dbReference type="ARBA" id="ARBA00022475"/>
    </source>
</evidence>
<proteinExistence type="inferred from homology"/>
<keyword evidence="11 23" id="KW-0808">Transferase</keyword>
<dbReference type="Gene3D" id="1.10.3810.10">
    <property type="entry name" value="Biosynthetic peptidoglycan transglycosylase-like"/>
    <property type="match status" value="1"/>
</dbReference>
<protein>
    <recommendedName>
        <fullName evidence="6 22">Penicillin-binding protein 1B</fullName>
        <shortName evidence="23">PBP-1b</shortName>
        <shortName evidence="23">PBP1b</shortName>
    </recommendedName>
    <alternativeName>
        <fullName evidence="19 23">Murein polymerase</fullName>
    </alternativeName>
</protein>
<reference evidence="28 29" key="1">
    <citation type="submission" date="2018-08" db="EMBL/GenBank/DDBJ databases">
        <title>Genomic Encyclopedia of Type Strains, Phase IV (KMG-IV): sequencing the most valuable type-strain genomes for metagenomic binning, comparative biology and taxonomic classification.</title>
        <authorList>
            <person name="Goeker M."/>
        </authorList>
    </citation>
    <scope>NUCLEOTIDE SEQUENCE [LARGE SCALE GENOMIC DNA]</scope>
    <source>
        <strain evidence="28 29">DSM 26022</strain>
    </source>
</reference>
<dbReference type="Pfam" id="PF00912">
    <property type="entry name" value="Transgly"/>
    <property type="match status" value="1"/>
</dbReference>
<keyword evidence="10 23" id="KW-0328">Glycosyltransferase</keyword>
<keyword evidence="15" id="KW-0472">Membrane</keyword>
<dbReference type="GO" id="GO:0009252">
    <property type="term" value="P:peptidoglycan biosynthetic process"/>
    <property type="evidence" value="ECO:0007669"/>
    <property type="project" value="UniProtKB-UniRule"/>
</dbReference>
<keyword evidence="17" id="KW-0511">Multifunctional enzyme</keyword>
<evidence type="ECO:0000256" key="8">
    <source>
        <dbReference type="ARBA" id="ARBA00022645"/>
    </source>
</evidence>
<evidence type="ECO:0000256" key="17">
    <source>
        <dbReference type="ARBA" id="ARBA00023268"/>
    </source>
</evidence>
<comment type="similarity">
    <text evidence="5 23">In the N-terminal section; belongs to the glycosyltransferase 51 family.</text>
</comment>
<dbReference type="SUPFAM" id="SSF56601">
    <property type="entry name" value="beta-lactamase/transpeptidase-like"/>
    <property type="match status" value="1"/>
</dbReference>
<dbReference type="GO" id="GO:0006508">
    <property type="term" value="P:proteolysis"/>
    <property type="evidence" value="ECO:0007669"/>
    <property type="project" value="UniProtKB-KW"/>
</dbReference>
<comment type="caution">
    <text evidence="28">The sequence shown here is derived from an EMBL/GenBank/DDBJ whole genome shotgun (WGS) entry which is preliminary data.</text>
</comment>
<dbReference type="GO" id="GO:0009274">
    <property type="term" value="C:peptidoglycan-based cell wall"/>
    <property type="evidence" value="ECO:0007669"/>
    <property type="project" value="UniProtKB-UniRule"/>
</dbReference>
<sequence length="766" mass="83989">MAKSSASSGRFKAFALLCLMLVTLIGVVGGGAYVMHLDSIVREKFEGKRWAIPARVYARPLVLSKGEQLSQEVVEEELRLLNYRRVNGAPSSGTYAIDGSSLFIRTRGFSFSDGREPGQLLRARFSQDRLIELASTRPGQRGDVRLEPLVIGGIYPSHNEDRILIQLKEAPPYLVEALMATEDQRFYQHIGVSIRGILRAVWVNLTSGQVRQGGSTLTQQLVKNFYLTDERSLTRKTNEALMALLLELHYSKAEILETYLNEVNLGQQGRRSINGFGLAAEYYFGQPLAELSLPQVALLVGMVKGPSYYNPRRNPERATQRRNIVLDNLYREDKLSAPDRDIAMKRPLGVIAKPAAAGNLYPDFLDVVRRQLRESYQPDDLSSQGLSIFTTLDPRVQNAADAALTTTVARLRKQGRKLDKLEGAVLAADLRSGELRALIGSTGTFTGYNRAVDASRQVGSLLKPAIYLTALSSGQYTWQSPISDAPVEVVSDSGKRWTPQNYDKQSHGDVPLRTALAKSYNQAAVRLGMTVGLPAFINTLRQLGVQGDLQSYPSLLLGALNQSPMDVLHLYQVLLTGVRSPIQSIREVVDADGQSLQRFAGERRQVVDLSDTYLLHYGLEQVARAGTAASAYRRLPSQTVIAGKTGTTNDLRDSWFAGSAGDLLGVVWLGRDDNASTGLSGGTGALPVWTDMMVRIKPSYHAAKMPADVTWEYLDEQSGYLSNAECGGVRLPVAAKSRPQEMTACATGGIPGFIDSMVDGVLDLFR</sequence>
<evidence type="ECO:0000256" key="4">
    <source>
        <dbReference type="ARBA" id="ARBA00007090"/>
    </source>
</evidence>
<dbReference type="InterPro" id="IPR036950">
    <property type="entry name" value="PBP_transglycosylase"/>
</dbReference>
<dbReference type="InterPro" id="IPR023346">
    <property type="entry name" value="Lysozyme-like_dom_sf"/>
</dbReference>
<dbReference type="Gene3D" id="3.40.710.10">
    <property type="entry name" value="DD-peptidase/beta-lactamase superfamily"/>
    <property type="match status" value="1"/>
</dbReference>
<keyword evidence="14 23" id="KW-0573">Peptidoglycan synthesis</keyword>
<keyword evidence="12" id="KW-0378">Hydrolase</keyword>
<feature type="domain" description="Glycosyl transferase family 51" evidence="26">
    <location>
        <begin position="158"/>
        <end position="329"/>
    </location>
</feature>
<feature type="domain" description="Bifunctional transglycosylase second" evidence="27">
    <location>
        <begin position="63"/>
        <end position="140"/>
    </location>
</feature>
<evidence type="ECO:0000256" key="12">
    <source>
        <dbReference type="ARBA" id="ARBA00022801"/>
    </source>
</evidence>
<evidence type="ECO:0000259" key="25">
    <source>
        <dbReference type="Pfam" id="PF00905"/>
    </source>
</evidence>
<evidence type="ECO:0000256" key="1">
    <source>
        <dbReference type="ARBA" id="ARBA00002624"/>
    </source>
</evidence>
<dbReference type="EMBL" id="QUNR01000001">
    <property type="protein sequence ID" value="REH39820.1"/>
    <property type="molecule type" value="Genomic_DNA"/>
</dbReference>
<evidence type="ECO:0000256" key="19">
    <source>
        <dbReference type="ARBA" id="ARBA00032454"/>
    </source>
</evidence>
<comment type="subcellular location">
    <subcellularLocation>
        <location evidence="2">Cell membrane</location>
    </subcellularLocation>
</comment>
<evidence type="ECO:0000256" key="9">
    <source>
        <dbReference type="ARBA" id="ARBA00022670"/>
    </source>
</evidence>
<keyword evidence="7" id="KW-1003">Cell membrane</keyword>
<evidence type="ECO:0000259" key="27">
    <source>
        <dbReference type="Pfam" id="PF14814"/>
    </source>
</evidence>
<evidence type="ECO:0000256" key="15">
    <source>
        <dbReference type="ARBA" id="ARBA00023136"/>
    </source>
</evidence>
<dbReference type="Pfam" id="PF00905">
    <property type="entry name" value="Transpeptidase"/>
    <property type="match status" value="1"/>
</dbReference>
<evidence type="ECO:0000256" key="3">
    <source>
        <dbReference type="ARBA" id="ARBA00004752"/>
    </source>
</evidence>
<evidence type="ECO:0000259" key="26">
    <source>
        <dbReference type="Pfam" id="PF00912"/>
    </source>
</evidence>
<evidence type="ECO:0000313" key="28">
    <source>
        <dbReference type="EMBL" id="REH39820.1"/>
    </source>
</evidence>
<dbReference type="Proteomes" id="UP000256774">
    <property type="component" value="Unassembled WGS sequence"/>
</dbReference>
<keyword evidence="18 23" id="KW-0961">Cell wall biogenesis/degradation</keyword>
<dbReference type="SUPFAM" id="SSF53955">
    <property type="entry name" value="Lysozyme-like"/>
    <property type="match status" value="1"/>
</dbReference>
<feature type="active site" description="Proton donor; for transglycosylase activity" evidence="24">
    <location>
        <position position="182"/>
    </location>
</feature>
<evidence type="ECO:0000256" key="24">
    <source>
        <dbReference type="PIRSR" id="PIRSR002799-1"/>
    </source>
</evidence>
<dbReference type="GO" id="GO:0030288">
    <property type="term" value="C:outer membrane-bounded periplasmic space"/>
    <property type="evidence" value="ECO:0007669"/>
    <property type="project" value="TreeGrafter"/>
</dbReference>
<dbReference type="InterPro" id="IPR012338">
    <property type="entry name" value="Beta-lactam/transpept-like"/>
</dbReference>
<dbReference type="GO" id="GO:0008360">
    <property type="term" value="P:regulation of cell shape"/>
    <property type="evidence" value="ECO:0007669"/>
    <property type="project" value="UniProtKB-UniRule"/>
</dbReference>
<evidence type="ECO:0000256" key="2">
    <source>
        <dbReference type="ARBA" id="ARBA00004236"/>
    </source>
</evidence>